<evidence type="ECO:0000256" key="5">
    <source>
        <dbReference type="ARBA" id="ARBA00022840"/>
    </source>
</evidence>
<protein>
    <recommendedName>
        <fullName evidence="1">non-specific serine/threonine protein kinase</fullName>
        <ecNumber evidence="1">2.7.11.1</ecNumber>
    </recommendedName>
</protein>
<comment type="similarity">
    <text evidence="7">Belongs to the protein kinase superfamily.</text>
</comment>
<evidence type="ECO:0000259" key="8">
    <source>
        <dbReference type="PROSITE" id="PS50011"/>
    </source>
</evidence>
<dbReference type="SUPFAM" id="SSF56112">
    <property type="entry name" value="Protein kinase-like (PK-like)"/>
    <property type="match status" value="1"/>
</dbReference>
<dbReference type="Gene3D" id="1.10.510.10">
    <property type="entry name" value="Transferase(Phosphotransferase) domain 1"/>
    <property type="match status" value="1"/>
</dbReference>
<keyword evidence="10" id="KW-1185">Reference proteome</keyword>
<dbReference type="GO" id="GO:0042594">
    <property type="term" value="P:response to starvation"/>
    <property type="evidence" value="ECO:0007669"/>
    <property type="project" value="TreeGrafter"/>
</dbReference>
<evidence type="ECO:0000256" key="6">
    <source>
        <dbReference type="PROSITE-ProRule" id="PRU10141"/>
    </source>
</evidence>
<dbReference type="PANTHER" id="PTHR24348">
    <property type="entry name" value="SERINE/THREONINE-PROTEIN KINASE UNC-51-RELATED"/>
    <property type="match status" value="1"/>
</dbReference>
<evidence type="ECO:0000256" key="4">
    <source>
        <dbReference type="ARBA" id="ARBA00022777"/>
    </source>
</evidence>
<evidence type="ECO:0000313" key="10">
    <source>
        <dbReference type="Proteomes" id="UP000193944"/>
    </source>
</evidence>
<dbReference type="GO" id="GO:0005524">
    <property type="term" value="F:ATP binding"/>
    <property type="evidence" value="ECO:0007669"/>
    <property type="project" value="UniProtKB-UniRule"/>
</dbReference>
<reference evidence="9 10" key="2">
    <citation type="submission" date="2016-08" db="EMBL/GenBank/DDBJ databases">
        <title>Pervasive Adenine N6-methylation of Active Genes in Fungi.</title>
        <authorList>
            <consortium name="DOE Joint Genome Institute"/>
            <person name="Mondo S.J."/>
            <person name="Dannebaum R.O."/>
            <person name="Kuo R.C."/>
            <person name="Labutti K."/>
            <person name="Haridas S."/>
            <person name="Kuo A."/>
            <person name="Salamov A."/>
            <person name="Ahrendt S.R."/>
            <person name="Lipzen A."/>
            <person name="Sullivan W."/>
            <person name="Andreopoulos W.B."/>
            <person name="Clum A."/>
            <person name="Lindquist E."/>
            <person name="Daum C."/>
            <person name="Ramamoorthy G.K."/>
            <person name="Gryganskyi A."/>
            <person name="Culley D."/>
            <person name="Magnuson J.K."/>
            <person name="James T.Y."/>
            <person name="O'Malley M.A."/>
            <person name="Stajich J.E."/>
            <person name="Spatafora J.W."/>
            <person name="Visel A."/>
            <person name="Grigoriev I.V."/>
        </authorList>
    </citation>
    <scope>NUCLEOTIDE SEQUENCE [LARGE SCALE GENOMIC DNA]</scope>
    <source>
        <strain evidence="9 10">S4</strain>
    </source>
</reference>
<name>A0A1Y1WP93_9FUNG</name>
<evidence type="ECO:0000256" key="7">
    <source>
        <dbReference type="RuleBase" id="RU000304"/>
    </source>
</evidence>
<keyword evidence="4 9" id="KW-0418">Kinase</keyword>
<dbReference type="PROSITE" id="PS00108">
    <property type="entry name" value="PROTEIN_KINASE_ST"/>
    <property type="match status" value="1"/>
</dbReference>
<dbReference type="AlphaFoldDB" id="A0A1Y1WP93"/>
<evidence type="ECO:0000256" key="2">
    <source>
        <dbReference type="ARBA" id="ARBA00022679"/>
    </source>
</evidence>
<reference evidence="9 10" key="1">
    <citation type="submission" date="2016-08" db="EMBL/GenBank/DDBJ databases">
        <title>A Parts List for Fungal Cellulosomes Revealed by Comparative Genomics.</title>
        <authorList>
            <consortium name="DOE Joint Genome Institute"/>
            <person name="Haitjema C.H."/>
            <person name="Gilmore S.P."/>
            <person name="Henske J.K."/>
            <person name="Solomon K.V."/>
            <person name="De Groot R."/>
            <person name="Kuo A."/>
            <person name="Mondo S.J."/>
            <person name="Salamov A.A."/>
            <person name="Labutti K."/>
            <person name="Zhao Z."/>
            <person name="Chiniquy J."/>
            <person name="Barry K."/>
            <person name="Brewer H.M."/>
            <person name="Purvine S.O."/>
            <person name="Wright A.T."/>
            <person name="Boxma B."/>
            <person name="Van Alen T."/>
            <person name="Hackstein J.H."/>
            <person name="Baker S.E."/>
            <person name="Grigoriev I.V."/>
            <person name="O'Malley M.A."/>
        </authorList>
    </citation>
    <scope>NUCLEOTIDE SEQUENCE [LARGE SCALE GENOMIC DNA]</scope>
    <source>
        <strain evidence="9 10">S4</strain>
    </source>
</reference>
<proteinExistence type="inferred from homology"/>
<dbReference type="Pfam" id="PF00069">
    <property type="entry name" value="Pkinase"/>
    <property type="match status" value="1"/>
</dbReference>
<dbReference type="GO" id="GO:0005776">
    <property type="term" value="C:autophagosome"/>
    <property type="evidence" value="ECO:0007669"/>
    <property type="project" value="TreeGrafter"/>
</dbReference>
<feature type="non-terminal residue" evidence="9">
    <location>
        <position position="229"/>
    </location>
</feature>
<sequence length="229" mass="26277">YKLISIIGKGSFAVVYKGNKENTFIMPNVIAIKSIIKERLTNKKLTDNLRLEINILMKIRHQHIVQLYGIEPSEKTINLLMEYCACGDLSIYMKKHFMKKDKSPLIGPWKGFNEYIVLDFLFQLASALKYMKEKNVVHRDLKPQNILLTHDPNRRLHPIPRPTFSSPNSYSLVYLPFLKLADFGFARSLTSTNLASTLCGSPLYMAPEILNCKTYTANVDLWSLGTILY</sequence>
<dbReference type="GO" id="GO:0005829">
    <property type="term" value="C:cytosol"/>
    <property type="evidence" value="ECO:0007669"/>
    <property type="project" value="TreeGrafter"/>
</dbReference>
<dbReference type="SMART" id="SM00220">
    <property type="entry name" value="S_TKc"/>
    <property type="match status" value="1"/>
</dbReference>
<evidence type="ECO:0000256" key="3">
    <source>
        <dbReference type="ARBA" id="ARBA00022741"/>
    </source>
</evidence>
<dbReference type="GO" id="GO:0000422">
    <property type="term" value="P:autophagy of mitochondrion"/>
    <property type="evidence" value="ECO:0007669"/>
    <property type="project" value="TreeGrafter"/>
</dbReference>
<dbReference type="InterPro" id="IPR045269">
    <property type="entry name" value="Atg1-like"/>
</dbReference>
<dbReference type="InterPro" id="IPR000719">
    <property type="entry name" value="Prot_kinase_dom"/>
</dbReference>
<accession>A0A1Y1WP93</accession>
<feature type="non-terminal residue" evidence="9">
    <location>
        <position position="1"/>
    </location>
</feature>
<organism evidence="9 10">
    <name type="scientific">Anaeromyces robustus</name>
    <dbReference type="NCBI Taxonomy" id="1754192"/>
    <lineage>
        <taxon>Eukaryota</taxon>
        <taxon>Fungi</taxon>
        <taxon>Fungi incertae sedis</taxon>
        <taxon>Chytridiomycota</taxon>
        <taxon>Chytridiomycota incertae sedis</taxon>
        <taxon>Neocallimastigomycetes</taxon>
        <taxon>Neocallimastigales</taxon>
        <taxon>Neocallimastigaceae</taxon>
        <taxon>Anaeromyces</taxon>
    </lineage>
</organism>
<dbReference type="EC" id="2.7.11.1" evidence="1"/>
<keyword evidence="5 6" id="KW-0067">ATP-binding</keyword>
<evidence type="ECO:0000313" key="9">
    <source>
        <dbReference type="EMBL" id="ORX75343.1"/>
    </source>
</evidence>
<dbReference type="GO" id="GO:0061709">
    <property type="term" value="P:reticulophagy"/>
    <property type="evidence" value="ECO:0007669"/>
    <property type="project" value="TreeGrafter"/>
</dbReference>
<keyword evidence="7" id="KW-0723">Serine/threonine-protein kinase</keyword>
<dbReference type="InterPro" id="IPR017441">
    <property type="entry name" value="Protein_kinase_ATP_BS"/>
</dbReference>
<dbReference type="GO" id="GO:0010506">
    <property type="term" value="P:regulation of autophagy"/>
    <property type="evidence" value="ECO:0007669"/>
    <property type="project" value="InterPro"/>
</dbReference>
<dbReference type="GO" id="GO:0000045">
    <property type="term" value="P:autophagosome assembly"/>
    <property type="evidence" value="ECO:0007669"/>
    <property type="project" value="TreeGrafter"/>
</dbReference>
<dbReference type="GO" id="GO:0004674">
    <property type="term" value="F:protein serine/threonine kinase activity"/>
    <property type="evidence" value="ECO:0007669"/>
    <property type="project" value="UniProtKB-KW"/>
</dbReference>
<dbReference type="EMBL" id="MCFG01000362">
    <property type="protein sequence ID" value="ORX75343.1"/>
    <property type="molecule type" value="Genomic_DNA"/>
</dbReference>
<dbReference type="PANTHER" id="PTHR24348:SF22">
    <property type="entry name" value="NON-SPECIFIC SERINE_THREONINE PROTEIN KINASE"/>
    <property type="match status" value="1"/>
</dbReference>
<dbReference type="PROSITE" id="PS00107">
    <property type="entry name" value="PROTEIN_KINASE_ATP"/>
    <property type="match status" value="1"/>
</dbReference>
<keyword evidence="2" id="KW-0808">Transferase</keyword>
<gene>
    <name evidence="9" type="ORF">BCR32DRAFT_186989</name>
</gene>
<dbReference type="InterPro" id="IPR008271">
    <property type="entry name" value="Ser/Thr_kinase_AS"/>
</dbReference>
<keyword evidence="3 6" id="KW-0547">Nucleotide-binding</keyword>
<dbReference type="Proteomes" id="UP000193944">
    <property type="component" value="Unassembled WGS sequence"/>
</dbReference>
<dbReference type="GO" id="GO:0034045">
    <property type="term" value="C:phagophore assembly site membrane"/>
    <property type="evidence" value="ECO:0007669"/>
    <property type="project" value="TreeGrafter"/>
</dbReference>
<evidence type="ECO:0000256" key="1">
    <source>
        <dbReference type="ARBA" id="ARBA00012513"/>
    </source>
</evidence>
<feature type="domain" description="Protein kinase" evidence="8">
    <location>
        <begin position="1"/>
        <end position="229"/>
    </location>
</feature>
<dbReference type="PIRSF" id="PIRSF000654">
    <property type="entry name" value="Integrin-linked_kinase"/>
    <property type="match status" value="1"/>
</dbReference>
<dbReference type="GO" id="GO:0034727">
    <property type="term" value="P:piecemeal microautophagy of the nucleus"/>
    <property type="evidence" value="ECO:0007669"/>
    <property type="project" value="TreeGrafter"/>
</dbReference>
<dbReference type="PROSITE" id="PS50011">
    <property type="entry name" value="PROTEIN_KINASE_DOM"/>
    <property type="match status" value="1"/>
</dbReference>
<feature type="binding site" evidence="6">
    <location>
        <position position="37"/>
    </location>
    <ligand>
        <name>ATP</name>
        <dbReference type="ChEBI" id="CHEBI:30616"/>
    </ligand>
</feature>
<dbReference type="STRING" id="1754192.A0A1Y1WP93"/>
<comment type="caution">
    <text evidence="9">The sequence shown here is derived from an EMBL/GenBank/DDBJ whole genome shotgun (WGS) entry which is preliminary data.</text>
</comment>
<dbReference type="OrthoDB" id="346907at2759"/>
<dbReference type="InterPro" id="IPR011009">
    <property type="entry name" value="Kinase-like_dom_sf"/>
</dbReference>